<reference evidence="4 5" key="1">
    <citation type="submission" date="2015-01" db="EMBL/GenBank/DDBJ databases">
        <authorList>
            <person name="Xiang T."/>
            <person name="Song Y."/>
            <person name="Huang L."/>
            <person name="Wang B."/>
            <person name="Wu P."/>
        </authorList>
    </citation>
    <scope>NUCLEOTIDE SEQUENCE [LARGE SCALE GENOMIC DNA]</scope>
    <source>
        <strain evidence="4 5">Cc12</strain>
    </source>
</reference>
<dbReference type="Pfam" id="PF24986">
    <property type="entry name" value="PRC_RimM"/>
    <property type="match status" value="1"/>
</dbReference>
<evidence type="ECO:0000313" key="5">
    <source>
        <dbReference type="Proteomes" id="UP000044026"/>
    </source>
</evidence>
<dbReference type="InterPro" id="IPR011961">
    <property type="entry name" value="RimM"/>
</dbReference>
<dbReference type="InterPro" id="IPR036976">
    <property type="entry name" value="RimM_N_sf"/>
</dbReference>
<feature type="domain" description="RimM N-terminal" evidence="2">
    <location>
        <begin position="9"/>
        <end position="88"/>
    </location>
</feature>
<dbReference type="GeneID" id="69580323"/>
<dbReference type="NCBIfam" id="TIGR02273">
    <property type="entry name" value="16S_RimM"/>
    <property type="match status" value="1"/>
</dbReference>
<keyword evidence="1" id="KW-0143">Chaperone</keyword>
<evidence type="ECO:0000259" key="3">
    <source>
        <dbReference type="Pfam" id="PF24986"/>
    </source>
</evidence>
<keyword evidence="1" id="KW-0963">Cytoplasm</keyword>
<proteinExistence type="inferred from homology"/>
<dbReference type="Pfam" id="PF01782">
    <property type="entry name" value="RimM"/>
    <property type="match status" value="1"/>
</dbReference>
<dbReference type="PANTHER" id="PTHR33692:SF1">
    <property type="entry name" value="RIBOSOME MATURATION FACTOR RIMM"/>
    <property type="match status" value="1"/>
</dbReference>
<dbReference type="GO" id="GO:0042274">
    <property type="term" value="P:ribosomal small subunit biogenesis"/>
    <property type="evidence" value="ECO:0007669"/>
    <property type="project" value="UniProtKB-UniRule"/>
</dbReference>
<dbReference type="GO" id="GO:0043022">
    <property type="term" value="F:ribosome binding"/>
    <property type="evidence" value="ECO:0007669"/>
    <property type="project" value="InterPro"/>
</dbReference>
<dbReference type="Proteomes" id="UP000044026">
    <property type="component" value="Unassembled WGS sequence"/>
</dbReference>
<dbReference type="Gene3D" id="2.40.30.60">
    <property type="entry name" value="RimM"/>
    <property type="match status" value="1"/>
</dbReference>
<evidence type="ECO:0000313" key="4">
    <source>
        <dbReference type="EMBL" id="CEN41051.1"/>
    </source>
</evidence>
<dbReference type="RefSeq" id="WP_042002009.1">
    <property type="nucleotide sequence ID" value="NZ_CP022382.1"/>
</dbReference>
<comment type="similarity">
    <text evidence="1">Belongs to the RimM family.</text>
</comment>
<dbReference type="InterPro" id="IPR002676">
    <property type="entry name" value="RimM_N"/>
</dbReference>
<comment type="subunit">
    <text evidence="1">Binds ribosomal protein uS19.</text>
</comment>
<comment type="domain">
    <text evidence="1">The PRC barrel domain binds ribosomal protein uS19.</text>
</comment>
<gene>
    <name evidence="1 4" type="primary">rimM</name>
    <name evidence="4" type="ORF">CCAN12_800041</name>
</gene>
<dbReference type="SUPFAM" id="SSF50447">
    <property type="entry name" value="Translation proteins"/>
    <property type="match status" value="1"/>
</dbReference>
<dbReference type="InterPro" id="IPR009000">
    <property type="entry name" value="Transl_B-barrel_sf"/>
</dbReference>
<protein>
    <recommendedName>
        <fullName evidence="1">Ribosome maturation factor RimM</fullName>
    </recommendedName>
</protein>
<dbReference type="InterPro" id="IPR056792">
    <property type="entry name" value="PRC_RimM"/>
</dbReference>
<sequence length="175" mass="19863">MNLKDCFFIGTIVSKFSFKGEVLVKLDSDDPEIYENMESVFIALGGKPVPFFIEKCSLHKSDLLRMKFEDVSSEADAEALMKHKLYLPLSFLPKLSGNQFYFHEVIGFTVKDVHYGEVGTIVGVNDTTSQALFEIERDGKQILIPMNDDFLVEVNRKNKTIVVQTPEGLIDLYLE</sequence>
<keyword evidence="1" id="KW-0698">rRNA processing</keyword>
<comment type="function">
    <text evidence="1">An accessory protein needed during the final step in the assembly of 30S ribosomal subunit, possibly for assembly of the head region. Essential for efficient processing of 16S rRNA. May be needed both before and after RbfA during the maturation of 16S rRNA. It has affinity for free ribosomal 30S subunits but not for 70S ribosomes.</text>
</comment>
<dbReference type="SUPFAM" id="SSF50346">
    <property type="entry name" value="PRC-barrel domain"/>
    <property type="match status" value="1"/>
</dbReference>
<dbReference type="HAMAP" id="MF_00014">
    <property type="entry name" value="Ribosome_mat_RimM"/>
    <property type="match status" value="1"/>
</dbReference>
<organism evidence="4 5">
    <name type="scientific">Capnocytophaga canimorsus</name>
    <dbReference type="NCBI Taxonomy" id="28188"/>
    <lineage>
        <taxon>Bacteria</taxon>
        <taxon>Pseudomonadati</taxon>
        <taxon>Bacteroidota</taxon>
        <taxon>Flavobacteriia</taxon>
        <taxon>Flavobacteriales</taxon>
        <taxon>Flavobacteriaceae</taxon>
        <taxon>Capnocytophaga</taxon>
    </lineage>
</organism>
<dbReference type="GO" id="GO:0006364">
    <property type="term" value="P:rRNA processing"/>
    <property type="evidence" value="ECO:0007669"/>
    <property type="project" value="UniProtKB-UniRule"/>
</dbReference>
<dbReference type="AlphaFoldDB" id="A0A0B7HMR5"/>
<evidence type="ECO:0000256" key="1">
    <source>
        <dbReference type="HAMAP-Rule" id="MF_00014"/>
    </source>
</evidence>
<keyword evidence="1" id="KW-0690">Ribosome biogenesis</keyword>
<feature type="domain" description="Ribosome maturation factor RimM PRC barrel" evidence="3">
    <location>
        <begin position="103"/>
        <end position="169"/>
    </location>
</feature>
<name>A0A0B7HMR5_9FLAO</name>
<accession>A0A0B7HMR5</accession>
<dbReference type="GO" id="GO:0005737">
    <property type="term" value="C:cytoplasm"/>
    <property type="evidence" value="ECO:0007669"/>
    <property type="project" value="UniProtKB-SubCell"/>
</dbReference>
<evidence type="ECO:0000259" key="2">
    <source>
        <dbReference type="Pfam" id="PF01782"/>
    </source>
</evidence>
<dbReference type="InterPro" id="IPR011033">
    <property type="entry name" value="PRC_barrel-like_sf"/>
</dbReference>
<comment type="subcellular location">
    <subcellularLocation>
        <location evidence="1">Cytoplasm</location>
    </subcellularLocation>
</comment>
<dbReference type="Gene3D" id="2.30.30.240">
    <property type="entry name" value="PRC-barrel domain"/>
    <property type="match status" value="1"/>
</dbReference>
<dbReference type="EMBL" id="CDOE01000079">
    <property type="protein sequence ID" value="CEN41051.1"/>
    <property type="molecule type" value="Genomic_DNA"/>
</dbReference>
<dbReference type="PANTHER" id="PTHR33692">
    <property type="entry name" value="RIBOSOME MATURATION FACTOR RIMM"/>
    <property type="match status" value="1"/>
</dbReference>
<dbReference type="GO" id="GO:0005840">
    <property type="term" value="C:ribosome"/>
    <property type="evidence" value="ECO:0007669"/>
    <property type="project" value="InterPro"/>
</dbReference>